<keyword evidence="3 6" id="KW-0378">Hydrolase</keyword>
<keyword evidence="9" id="KW-1185">Reference proteome</keyword>
<accession>A0A9P0NZ07</accession>
<comment type="caution">
    <text evidence="8">The sequence shown here is derived from an EMBL/GenBank/DDBJ whole genome shotgun (WGS) entry which is preliminary data.</text>
</comment>
<dbReference type="CDD" id="cd00312">
    <property type="entry name" value="Esterase_lipase"/>
    <property type="match status" value="1"/>
</dbReference>
<dbReference type="InterPro" id="IPR002018">
    <property type="entry name" value="CarbesteraseB"/>
</dbReference>
<keyword evidence="2" id="KW-0719">Serine esterase</keyword>
<proteinExistence type="inferred from homology"/>
<organism evidence="8 9">
    <name type="scientific">Acanthoscelides obtectus</name>
    <name type="common">Bean weevil</name>
    <name type="synonym">Bruchus obtectus</name>
    <dbReference type="NCBI Taxonomy" id="200917"/>
    <lineage>
        <taxon>Eukaryota</taxon>
        <taxon>Metazoa</taxon>
        <taxon>Ecdysozoa</taxon>
        <taxon>Arthropoda</taxon>
        <taxon>Hexapoda</taxon>
        <taxon>Insecta</taxon>
        <taxon>Pterygota</taxon>
        <taxon>Neoptera</taxon>
        <taxon>Endopterygota</taxon>
        <taxon>Coleoptera</taxon>
        <taxon>Polyphaga</taxon>
        <taxon>Cucujiformia</taxon>
        <taxon>Chrysomeloidea</taxon>
        <taxon>Chrysomelidae</taxon>
        <taxon>Bruchinae</taxon>
        <taxon>Bruchini</taxon>
        <taxon>Acanthoscelides</taxon>
    </lineage>
</organism>
<dbReference type="OrthoDB" id="6846267at2759"/>
<dbReference type="PANTHER" id="PTHR43142:SF1">
    <property type="entry name" value="CARBOXYLIC ESTER HYDROLASE"/>
    <property type="match status" value="1"/>
</dbReference>
<evidence type="ECO:0000256" key="1">
    <source>
        <dbReference type="ARBA" id="ARBA00005964"/>
    </source>
</evidence>
<sequence>MRHLVVTLVACFGACFCHNEGLKITLPQGVLQGHTKVTKEGNEFLAFEGIPYAEPPVGEQRFQEAKPPKPWKGIWQAKTLYKCIQYDHILIPAGQDRVSGDEDCLYVNIYTPDANPPRKYDVLVYIHGGAFVFGNGGMYGPSRILDRPIVYVNFNYRLGPMGFLSTEDDILPGNLGLKDQQMALKWIKENIHHFGGNPDSITIMGTSAGGASVELHYIMPKSKGLFNRGISQSGCSLYSWVLVEKPLEKTKKIAELVGCDTRDNKDMVECLKSKPARQIAYTVGKLQPWKYNPYTPVGPVVDKWAKDPVLPDHPYTLLKKGKVQDLPWMISFTADEGLYPGAEFYNDEDLEHLDKNWNELMPHILHYEDVVDSKASIAVGDMIRKEYLGNERLTKKTFKKLIKAIGDRLFVADLEKAARLHAVAVKSPVYHYHFAYEGSLSASLVLANTTEYLGVSHGDDVMYILPVFVIEVNEKDRRMADTLIDIVVSFMKNGKPDRIKTWTPLDKDVTSPLNQLKISGPDDMRMVQVDSIGNSEFWNSLPFKENEKILTYDKDEL</sequence>
<dbReference type="PROSITE" id="PS00122">
    <property type="entry name" value="CARBOXYLESTERASE_B_1"/>
    <property type="match status" value="1"/>
</dbReference>
<keyword evidence="4" id="KW-1015">Disulfide bond</keyword>
<evidence type="ECO:0000313" key="9">
    <source>
        <dbReference type="Proteomes" id="UP001152888"/>
    </source>
</evidence>
<name>A0A9P0NZ07_ACAOB</name>
<protein>
    <recommendedName>
        <fullName evidence="6">Carboxylic ester hydrolase</fullName>
        <ecNumber evidence="6">3.1.1.-</ecNumber>
    </recommendedName>
</protein>
<comment type="similarity">
    <text evidence="1 6">Belongs to the type-B carboxylesterase/lipase family.</text>
</comment>
<evidence type="ECO:0000256" key="4">
    <source>
        <dbReference type="ARBA" id="ARBA00023157"/>
    </source>
</evidence>
<dbReference type="AlphaFoldDB" id="A0A9P0NZ07"/>
<evidence type="ECO:0000313" key="8">
    <source>
        <dbReference type="EMBL" id="CAH1959950.1"/>
    </source>
</evidence>
<evidence type="ECO:0000259" key="7">
    <source>
        <dbReference type="Pfam" id="PF00135"/>
    </source>
</evidence>
<gene>
    <name evidence="8" type="ORF">ACAOBT_LOCUS3463</name>
</gene>
<evidence type="ECO:0000256" key="2">
    <source>
        <dbReference type="ARBA" id="ARBA00022487"/>
    </source>
</evidence>
<feature type="chain" id="PRO_5040547829" description="Carboxylic ester hydrolase" evidence="6">
    <location>
        <begin position="18"/>
        <end position="557"/>
    </location>
</feature>
<dbReference type="GO" id="GO:0052689">
    <property type="term" value="F:carboxylic ester hydrolase activity"/>
    <property type="evidence" value="ECO:0007669"/>
    <property type="project" value="UniProtKB-KW"/>
</dbReference>
<evidence type="ECO:0000256" key="6">
    <source>
        <dbReference type="RuleBase" id="RU361235"/>
    </source>
</evidence>
<dbReference type="InterPro" id="IPR019826">
    <property type="entry name" value="Carboxylesterase_B_AS"/>
</dbReference>
<dbReference type="SUPFAM" id="SSF53474">
    <property type="entry name" value="alpha/beta-Hydrolases"/>
    <property type="match status" value="1"/>
</dbReference>
<reference evidence="8" key="1">
    <citation type="submission" date="2022-03" db="EMBL/GenBank/DDBJ databases">
        <authorList>
            <person name="Sayadi A."/>
        </authorList>
    </citation>
    <scope>NUCLEOTIDE SEQUENCE</scope>
</reference>
<dbReference type="PANTHER" id="PTHR43142">
    <property type="entry name" value="CARBOXYLIC ESTER HYDROLASE"/>
    <property type="match status" value="1"/>
</dbReference>
<dbReference type="EMBL" id="CAKOFQ010006685">
    <property type="protein sequence ID" value="CAH1959950.1"/>
    <property type="molecule type" value="Genomic_DNA"/>
</dbReference>
<evidence type="ECO:0000256" key="3">
    <source>
        <dbReference type="ARBA" id="ARBA00022801"/>
    </source>
</evidence>
<keyword evidence="6" id="KW-0732">Signal</keyword>
<dbReference type="InterPro" id="IPR029058">
    <property type="entry name" value="AB_hydrolase_fold"/>
</dbReference>
<feature type="domain" description="Carboxylesterase type B" evidence="7">
    <location>
        <begin position="23"/>
        <end position="507"/>
    </location>
</feature>
<keyword evidence="5" id="KW-0325">Glycoprotein</keyword>
<dbReference type="Gene3D" id="3.40.50.1820">
    <property type="entry name" value="alpha/beta hydrolase"/>
    <property type="match status" value="1"/>
</dbReference>
<dbReference type="Proteomes" id="UP001152888">
    <property type="component" value="Unassembled WGS sequence"/>
</dbReference>
<dbReference type="Pfam" id="PF00135">
    <property type="entry name" value="COesterase"/>
    <property type="match status" value="1"/>
</dbReference>
<feature type="signal peptide" evidence="6">
    <location>
        <begin position="1"/>
        <end position="17"/>
    </location>
</feature>
<evidence type="ECO:0000256" key="5">
    <source>
        <dbReference type="ARBA" id="ARBA00023180"/>
    </source>
</evidence>
<dbReference type="EC" id="3.1.1.-" evidence="6"/>
<dbReference type="InterPro" id="IPR019819">
    <property type="entry name" value="Carboxylesterase_B_CS"/>
</dbReference>
<dbReference type="PROSITE" id="PS00941">
    <property type="entry name" value="CARBOXYLESTERASE_B_2"/>
    <property type="match status" value="1"/>
</dbReference>